<keyword evidence="3" id="KW-0443">Lipid metabolism</keyword>
<dbReference type="CDD" id="cd05907">
    <property type="entry name" value="VL_LC_FACS_like"/>
    <property type="match status" value="1"/>
</dbReference>
<protein>
    <submittedName>
        <fullName evidence="5">Putative fatty-acid--CoA ligase</fullName>
    </submittedName>
</protein>
<evidence type="ECO:0000259" key="4">
    <source>
        <dbReference type="Pfam" id="PF00501"/>
    </source>
</evidence>
<accession>A0A0E4BMA5</accession>
<dbReference type="Proteomes" id="UP000063308">
    <property type="component" value="Chromosome"/>
</dbReference>
<evidence type="ECO:0000313" key="6">
    <source>
        <dbReference type="Proteomes" id="UP000063308"/>
    </source>
</evidence>
<evidence type="ECO:0000256" key="3">
    <source>
        <dbReference type="ARBA" id="ARBA00023098"/>
    </source>
</evidence>
<reference evidence="5 6" key="1">
    <citation type="submission" date="2014-11" db="EMBL/GenBank/DDBJ databases">
        <title>Symbiosis island explosion on the genome of extra-slow-growing strains of soybean bradyrhizobia with massive insertion sequences.</title>
        <authorList>
            <person name="Iida T."/>
            <person name="Minamisawa K."/>
        </authorList>
    </citation>
    <scope>NUCLEOTIDE SEQUENCE [LARGE SCALE GENOMIC DNA]</scope>
    <source>
        <strain evidence="5 6">NK6</strain>
    </source>
</reference>
<organism evidence="5 6">
    <name type="scientific">Bradyrhizobium diazoefficiens</name>
    <dbReference type="NCBI Taxonomy" id="1355477"/>
    <lineage>
        <taxon>Bacteria</taxon>
        <taxon>Pseudomonadati</taxon>
        <taxon>Pseudomonadota</taxon>
        <taxon>Alphaproteobacteria</taxon>
        <taxon>Hyphomicrobiales</taxon>
        <taxon>Nitrobacteraceae</taxon>
        <taxon>Bradyrhizobium</taxon>
    </lineage>
</organism>
<gene>
    <name evidence="5" type="ORF">NK6_2155</name>
</gene>
<dbReference type="Pfam" id="PF23562">
    <property type="entry name" value="AMP-binding_C_3"/>
    <property type="match status" value="1"/>
</dbReference>
<evidence type="ECO:0000256" key="1">
    <source>
        <dbReference type="ARBA" id="ARBA00022598"/>
    </source>
</evidence>
<feature type="domain" description="AMP-dependent synthetase/ligase" evidence="4">
    <location>
        <begin position="19"/>
        <end position="434"/>
    </location>
</feature>
<proteinExistence type="predicted"/>
<sequence>MARPAVLTVADTIAKSFLRAAETRGDTPAIREKKFGIWQPTSWREWLEISKEIAYALRAIGFMPGDVASIIANAVPEWVHADMGILCAGGVSSGIYPTDASSQVQYLVNDSGTKVIFAEDEEQLDKILTCRTRCPSLQRIVVFDMEGLSGFTDDMVMSLDEFRALGRNHMVGREALWQEMIDSRGPEDLAVLVYTSGTTGPPKGAMHANRSVTHQMRHANDFIPARESEDRLIFLPLCHVAERISGYYISVALGSVMNCRKHGDGAGQSARGAADHLPRGAAHLGKFYSAITIALKDATPLQQWVYRRAIGIGYRMVDCRIEGRAPPLSLRLANQLAYRLAFRNIRRMIGLDRCRIAFTGAAPIAPELIRWYLALGIDMHEVYGQTENCGVATMMPATRIKLGSVGTAVSWGEVALSPDGEILIKGDFLFMGYLNQPEKTAEAIDPRGWLHTGDVGTIDNEGFVRITDRMKDIIITSGGKNVTPSEIENQLKFSPYISDAVVIGDKRPYLTCLVMIDQENVEKFAQDHDIPFTNYASLCRATEIQDLIWREIEQVNVNFARVETIKRFFLIERQLTPEDEELTPTMKLKRSFVNKRYAAEIDAMYRERAVA</sequence>
<evidence type="ECO:0000313" key="5">
    <source>
        <dbReference type="EMBL" id="BAR55336.1"/>
    </source>
</evidence>
<dbReference type="Gene3D" id="3.40.50.12780">
    <property type="entry name" value="N-terminal domain of ligase-like"/>
    <property type="match status" value="2"/>
</dbReference>
<evidence type="ECO:0000256" key="2">
    <source>
        <dbReference type="ARBA" id="ARBA00022832"/>
    </source>
</evidence>
<dbReference type="PROSITE" id="PS00455">
    <property type="entry name" value="AMP_BINDING"/>
    <property type="match status" value="1"/>
</dbReference>
<dbReference type="InterPro" id="IPR000873">
    <property type="entry name" value="AMP-dep_synth/lig_dom"/>
</dbReference>
<dbReference type="AlphaFoldDB" id="A0A0E4BMA5"/>
<dbReference type="GO" id="GO:0004467">
    <property type="term" value="F:long-chain fatty acid-CoA ligase activity"/>
    <property type="evidence" value="ECO:0007669"/>
    <property type="project" value="TreeGrafter"/>
</dbReference>
<dbReference type="InterPro" id="IPR042099">
    <property type="entry name" value="ANL_N_sf"/>
</dbReference>
<dbReference type="GO" id="GO:0016020">
    <property type="term" value="C:membrane"/>
    <property type="evidence" value="ECO:0007669"/>
    <property type="project" value="TreeGrafter"/>
</dbReference>
<name>A0A0E4BMA5_9BRAD</name>
<keyword evidence="2" id="KW-0276">Fatty acid metabolism</keyword>
<dbReference type="SUPFAM" id="SSF56801">
    <property type="entry name" value="Acetyl-CoA synthetase-like"/>
    <property type="match status" value="1"/>
</dbReference>
<keyword evidence="1 5" id="KW-0436">Ligase</keyword>
<dbReference type="PANTHER" id="PTHR43272:SF32">
    <property type="entry name" value="AMP-DEPENDENT SYNTHETASE_LIGASE DOMAIN-CONTAINING PROTEIN"/>
    <property type="match status" value="1"/>
</dbReference>
<dbReference type="Pfam" id="PF00501">
    <property type="entry name" value="AMP-binding"/>
    <property type="match status" value="1"/>
</dbReference>
<dbReference type="EMBL" id="AP014685">
    <property type="protein sequence ID" value="BAR55336.1"/>
    <property type="molecule type" value="Genomic_DNA"/>
</dbReference>
<dbReference type="PANTHER" id="PTHR43272">
    <property type="entry name" value="LONG-CHAIN-FATTY-ACID--COA LIGASE"/>
    <property type="match status" value="1"/>
</dbReference>
<dbReference type="InterPro" id="IPR020845">
    <property type="entry name" value="AMP-binding_CS"/>
</dbReference>